<dbReference type="InterPro" id="IPR023395">
    <property type="entry name" value="MCP_dom_sf"/>
</dbReference>
<dbReference type="EMBL" id="JACXVP010000012">
    <property type="protein sequence ID" value="KAG5570543.1"/>
    <property type="molecule type" value="Genomic_DNA"/>
</dbReference>
<protein>
    <submittedName>
        <fullName evidence="4">Uncharacterized protein</fullName>
    </submittedName>
</protein>
<dbReference type="AlphaFoldDB" id="A0A9J5W598"/>
<name>A0A9J5W598_SOLCO</name>
<keyword evidence="5" id="KW-1185">Reference proteome</keyword>
<comment type="subcellular location">
    <subcellularLocation>
        <location evidence="1">Membrane</location>
        <topology evidence="1">Multi-pass membrane protein</topology>
    </subcellularLocation>
</comment>
<proteinExistence type="predicted"/>
<evidence type="ECO:0000313" key="4">
    <source>
        <dbReference type="EMBL" id="KAG5570543.1"/>
    </source>
</evidence>
<comment type="caution">
    <text evidence="4">The sequence shown here is derived from an EMBL/GenBank/DDBJ whole genome shotgun (WGS) entry which is preliminary data.</text>
</comment>
<evidence type="ECO:0000256" key="1">
    <source>
        <dbReference type="ARBA" id="ARBA00004141"/>
    </source>
</evidence>
<dbReference type="Proteomes" id="UP000824120">
    <property type="component" value="Chromosome 12"/>
</dbReference>
<dbReference type="SUPFAM" id="SSF103506">
    <property type="entry name" value="Mitochondrial carrier"/>
    <property type="match status" value="1"/>
</dbReference>
<gene>
    <name evidence="4" type="ORF">H5410_060309</name>
</gene>
<dbReference type="OrthoDB" id="270584at2759"/>
<dbReference type="Pfam" id="PF00153">
    <property type="entry name" value="Mito_carr"/>
    <property type="match status" value="1"/>
</dbReference>
<organism evidence="4 5">
    <name type="scientific">Solanum commersonii</name>
    <name type="common">Commerson's wild potato</name>
    <name type="synonym">Commerson's nightshade</name>
    <dbReference type="NCBI Taxonomy" id="4109"/>
    <lineage>
        <taxon>Eukaryota</taxon>
        <taxon>Viridiplantae</taxon>
        <taxon>Streptophyta</taxon>
        <taxon>Embryophyta</taxon>
        <taxon>Tracheophyta</taxon>
        <taxon>Spermatophyta</taxon>
        <taxon>Magnoliopsida</taxon>
        <taxon>eudicotyledons</taxon>
        <taxon>Gunneridae</taxon>
        <taxon>Pentapetalae</taxon>
        <taxon>asterids</taxon>
        <taxon>lamiids</taxon>
        <taxon>Solanales</taxon>
        <taxon>Solanaceae</taxon>
        <taxon>Solanoideae</taxon>
        <taxon>Solaneae</taxon>
        <taxon>Solanum</taxon>
    </lineage>
</organism>
<dbReference type="InterPro" id="IPR018108">
    <property type="entry name" value="MCP_transmembrane"/>
</dbReference>
<evidence type="ECO:0000256" key="3">
    <source>
        <dbReference type="ARBA" id="ARBA00023136"/>
    </source>
</evidence>
<dbReference type="GO" id="GO:0016020">
    <property type="term" value="C:membrane"/>
    <property type="evidence" value="ECO:0007669"/>
    <property type="project" value="UniProtKB-SubCell"/>
</dbReference>
<reference evidence="4 5" key="1">
    <citation type="submission" date="2020-09" db="EMBL/GenBank/DDBJ databases">
        <title>De no assembly of potato wild relative species, Solanum commersonii.</title>
        <authorList>
            <person name="Cho K."/>
        </authorList>
    </citation>
    <scope>NUCLEOTIDE SEQUENCE [LARGE SCALE GENOMIC DNA]</scope>
    <source>
        <strain evidence="4">LZ3.2</strain>
        <tissue evidence="4">Leaf</tissue>
    </source>
</reference>
<sequence length="91" mass="10296">MKRIEIDDDELARFVEHSEIFHCWGVAGATSRIARAPLDWLKVGLQVQTSRASISSTIQEIWKDGGAACFKRDKIDDDELAHFVEHVDKNA</sequence>
<keyword evidence="3" id="KW-0472">Membrane</keyword>
<accession>A0A9J5W598</accession>
<evidence type="ECO:0000256" key="2">
    <source>
        <dbReference type="ARBA" id="ARBA00022692"/>
    </source>
</evidence>
<evidence type="ECO:0000313" key="5">
    <source>
        <dbReference type="Proteomes" id="UP000824120"/>
    </source>
</evidence>
<keyword evidence="2" id="KW-0812">Transmembrane</keyword>
<dbReference type="Gene3D" id="1.50.40.10">
    <property type="entry name" value="Mitochondrial carrier domain"/>
    <property type="match status" value="1"/>
</dbReference>